<dbReference type="EMBL" id="QLII01000001">
    <property type="protein sequence ID" value="RAI75413.1"/>
    <property type="molecule type" value="Genomic_DNA"/>
</dbReference>
<dbReference type="SMART" id="SM00507">
    <property type="entry name" value="HNHc"/>
    <property type="match status" value="1"/>
</dbReference>
<keyword evidence="2" id="KW-0808">Transferase</keyword>
<dbReference type="InterPro" id="IPR003615">
    <property type="entry name" value="HNH_nuc"/>
</dbReference>
<protein>
    <submittedName>
        <fullName evidence="2">Aminoglycoside phosphotransferase</fullName>
    </submittedName>
</protein>
<dbReference type="RefSeq" id="WP_111343806.1">
    <property type="nucleotide sequence ID" value="NZ_QLII01000001.1"/>
</dbReference>
<gene>
    <name evidence="2" type="ORF">HMF3257_16800</name>
</gene>
<evidence type="ECO:0000259" key="1">
    <source>
        <dbReference type="SMART" id="SM00507"/>
    </source>
</evidence>
<dbReference type="GO" id="GO:0016740">
    <property type="term" value="F:transferase activity"/>
    <property type="evidence" value="ECO:0007669"/>
    <property type="project" value="UniProtKB-KW"/>
</dbReference>
<dbReference type="Pfam" id="PF01844">
    <property type="entry name" value="HNH"/>
    <property type="match status" value="1"/>
</dbReference>
<dbReference type="OrthoDB" id="5918473at2"/>
<evidence type="ECO:0000313" key="3">
    <source>
        <dbReference type="Proteomes" id="UP000249016"/>
    </source>
</evidence>
<dbReference type="AlphaFoldDB" id="A0A327NKT0"/>
<evidence type="ECO:0000313" key="2">
    <source>
        <dbReference type="EMBL" id="RAI75413.1"/>
    </source>
</evidence>
<feature type="domain" description="HNH nuclease" evidence="1">
    <location>
        <begin position="57"/>
        <end position="108"/>
    </location>
</feature>
<organism evidence="2 3">
    <name type="scientific">Spirosoma telluris</name>
    <dbReference type="NCBI Taxonomy" id="2183553"/>
    <lineage>
        <taxon>Bacteria</taxon>
        <taxon>Pseudomonadati</taxon>
        <taxon>Bacteroidota</taxon>
        <taxon>Cytophagia</taxon>
        <taxon>Cytophagales</taxon>
        <taxon>Cytophagaceae</taxon>
        <taxon>Spirosoma</taxon>
    </lineage>
</organism>
<name>A0A327NKT0_9BACT</name>
<dbReference type="GO" id="GO:0004519">
    <property type="term" value="F:endonuclease activity"/>
    <property type="evidence" value="ECO:0007669"/>
    <property type="project" value="InterPro"/>
</dbReference>
<dbReference type="Gene3D" id="1.10.30.50">
    <property type="match status" value="1"/>
</dbReference>
<keyword evidence="3" id="KW-1185">Reference proteome</keyword>
<comment type="caution">
    <text evidence="2">The sequence shown here is derived from an EMBL/GenBank/DDBJ whole genome shotgun (WGS) entry which is preliminary data.</text>
</comment>
<proteinExistence type="predicted"/>
<dbReference type="GO" id="GO:0008270">
    <property type="term" value="F:zinc ion binding"/>
    <property type="evidence" value="ECO:0007669"/>
    <property type="project" value="InterPro"/>
</dbReference>
<accession>A0A327NKT0</accession>
<dbReference type="GO" id="GO:0003676">
    <property type="term" value="F:nucleic acid binding"/>
    <property type="evidence" value="ECO:0007669"/>
    <property type="project" value="InterPro"/>
</dbReference>
<dbReference type="Proteomes" id="UP000249016">
    <property type="component" value="Unassembled WGS sequence"/>
</dbReference>
<sequence>MIKLPDVQPDQDVLDSLNTFQAEIDKQIGFAAKSASAKTNFSNKNKKGNDVFDKVKKSLTKMCSGARRCVYCEDSFADEVEHIYPKDLYPEKVFDWNNYVYACGPCNGPKNNKFAVFRHDTGAFQIVNPPRGTAATQPPAGEAALINPRVENPLDYCILDLSPGSFKFVILKPKGTKDYLRAKYTFEEILQFNEVARETLREAREHAYGDYKARLFQYVRLRDAGSSQAQLDNMIEQLQKKGHPTVWKEMQRYHKERHLARIDRALDDLFIQAPEALSW</sequence>
<dbReference type="InterPro" id="IPR002711">
    <property type="entry name" value="HNH"/>
</dbReference>
<reference evidence="2 3" key="1">
    <citation type="submission" date="2018-06" db="EMBL/GenBank/DDBJ databases">
        <title>Spirosoma sp. HMF3257 Genome sequencing and assembly.</title>
        <authorList>
            <person name="Kang H."/>
            <person name="Cha I."/>
            <person name="Kim H."/>
            <person name="Kang J."/>
            <person name="Joh K."/>
        </authorList>
    </citation>
    <scope>NUCLEOTIDE SEQUENCE [LARGE SCALE GENOMIC DNA]</scope>
    <source>
        <strain evidence="2 3">HMF3257</strain>
    </source>
</reference>